<sequence>MKPTELTNGEIVVFINGKPFTFKFGMLAAKLVEKHGEGLTGNIETIALTLWAGLMCRFDQNALADNFKVDDVYELMDAMSDEDLAKVLVASRSAFERLPNVSARVNGLLGLGEDGNPLTGKPSKKPDTK</sequence>
<accession>A0A6M0ILM6</accession>
<evidence type="ECO:0000313" key="2">
    <source>
        <dbReference type="Proteomes" id="UP000477386"/>
    </source>
</evidence>
<proteinExistence type="predicted"/>
<evidence type="ECO:0000313" key="1">
    <source>
        <dbReference type="EMBL" id="NEU68311.1"/>
    </source>
</evidence>
<keyword evidence="2" id="KW-1185">Reference proteome</keyword>
<organism evidence="1 2">
    <name type="scientific">Spirosoma agri</name>
    <dbReference type="NCBI Taxonomy" id="1987381"/>
    <lineage>
        <taxon>Bacteria</taxon>
        <taxon>Pseudomonadati</taxon>
        <taxon>Bacteroidota</taxon>
        <taxon>Cytophagia</taxon>
        <taxon>Cytophagales</taxon>
        <taxon>Cytophagaceae</taxon>
        <taxon>Spirosoma</taxon>
    </lineage>
</organism>
<comment type="caution">
    <text evidence="1">The sequence shown here is derived from an EMBL/GenBank/DDBJ whole genome shotgun (WGS) entry which is preliminary data.</text>
</comment>
<dbReference type="AlphaFoldDB" id="A0A6M0ILM6"/>
<dbReference type="EMBL" id="JAAGNZ010000001">
    <property type="protein sequence ID" value="NEU68311.1"/>
    <property type="molecule type" value="Genomic_DNA"/>
</dbReference>
<reference evidence="1 2" key="1">
    <citation type="submission" date="2020-02" db="EMBL/GenBank/DDBJ databases">
        <title>Draft genome sequence of two Spirosoma agri KCTC 52727 and Spirosoma terrae KCTC 52035.</title>
        <authorList>
            <person name="Rojas J."/>
            <person name="Ambika Manirajan B."/>
            <person name="Ratering S."/>
            <person name="Suarez C."/>
            <person name="Schnell S."/>
        </authorList>
    </citation>
    <scope>NUCLEOTIDE SEQUENCE [LARGE SCALE GENOMIC DNA]</scope>
    <source>
        <strain evidence="1 2">KCTC 52727</strain>
    </source>
</reference>
<protein>
    <submittedName>
        <fullName evidence="1">Uncharacterized protein</fullName>
    </submittedName>
</protein>
<dbReference type="RefSeq" id="WP_164040030.1">
    <property type="nucleotide sequence ID" value="NZ_JAAGNZ010000001.1"/>
</dbReference>
<dbReference type="Proteomes" id="UP000477386">
    <property type="component" value="Unassembled WGS sequence"/>
</dbReference>
<name>A0A6M0ILM6_9BACT</name>
<gene>
    <name evidence="1" type="ORF">GK091_15570</name>
</gene>